<evidence type="ECO:0000256" key="10">
    <source>
        <dbReference type="RuleBase" id="RU000461"/>
    </source>
</evidence>
<dbReference type="PANTHER" id="PTHR46300:SF7">
    <property type="entry name" value="P450, PUTATIVE (EUROFUNG)-RELATED"/>
    <property type="match status" value="1"/>
</dbReference>
<dbReference type="InterPro" id="IPR002401">
    <property type="entry name" value="Cyt_P450_E_grp-I"/>
</dbReference>
<feature type="binding site" description="axial binding residue" evidence="9">
    <location>
        <position position="416"/>
    </location>
    <ligand>
        <name>heme</name>
        <dbReference type="ChEBI" id="CHEBI:30413"/>
    </ligand>
    <ligandPart>
        <name>Fe</name>
        <dbReference type="ChEBI" id="CHEBI:18248"/>
    </ligandPart>
</feature>
<reference evidence="12 13" key="1">
    <citation type="submission" date="2014-04" db="EMBL/GenBank/DDBJ databases">
        <authorList>
            <consortium name="DOE Joint Genome Institute"/>
            <person name="Kuo A."/>
            <person name="Kohler A."/>
            <person name="Nagy L.G."/>
            <person name="Floudas D."/>
            <person name="Copeland A."/>
            <person name="Barry K.W."/>
            <person name="Cichocki N."/>
            <person name="Veneault-Fourrey C."/>
            <person name="LaButti K."/>
            <person name="Lindquist E.A."/>
            <person name="Lipzen A."/>
            <person name="Lundell T."/>
            <person name="Morin E."/>
            <person name="Murat C."/>
            <person name="Sun H."/>
            <person name="Tunlid A."/>
            <person name="Henrissat B."/>
            <person name="Grigoriev I.V."/>
            <person name="Hibbett D.S."/>
            <person name="Martin F."/>
            <person name="Nordberg H.P."/>
            <person name="Cantor M.N."/>
            <person name="Hua S.X."/>
        </authorList>
    </citation>
    <scope>NUCLEOTIDE SEQUENCE [LARGE SCALE GENOMIC DNA]</scope>
    <source>
        <strain evidence="12 13">Foug A</strain>
    </source>
</reference>
<keyword evidence="6 10" id="KW-0560">Oxidoreductase</keyword>
<comment type="cofactor">
    <cofactor evidence="1 9">
        <name>heme</name>
        <dbReference type="ChEBI" id="CHEBI:30413"/>
    </cofactor>
</comment>
<dbReference type="EMBL" id="KN822251">
    <property type="protein sequence ID" value="KIM51566.1"/>
    <property type="molecule type" value="Genomic_DNA"/>
</dbReference>
<keyword evidence="7 9" id="KW-0408">Iron</keyword>
<evidence type="ECO:0000256" key="7">
    <source>
        <dbReference type="ARBA" id="ARBA00023004"/>
    </source>
</evidence>
<dbReference type="PRINTS" id="PR00463">
    <property type="entry name" value="EP450I"/>
</dbReference>
<accession>A0A0C3D652</accession>
<dbReference type="CDD" id="cd11065">
    <property type="entry name" value="CYP64-like"/>
    <property type="match status" value="1"/>
</dbReference>
<gene>
    <name evidence="12" type="ORF">SCLCIDRAFT_33347</name>
</gene>
<evidence type="ECO:0000256" key="11">
    <source>
        <dbReference type="SAM" id="Phobius"/>
    </source>
</evidence>
<dbReference type="InterPro" id="IPR036396">
    <property type="entry name" value="Cyt_P450_sf"/>
</dbReference>
<dbReference type="HOGENOM" id="CLU_001570_2_3_1"/>
<evidence type="ECO:0000256" key="2">
    <source>
        <dbReference type="ARBA" id="ARBA00005179"/>
    </source>
</evidence>
<protein>
    <recommendedName>
        <fullName evidence="14">Cytochrome P450</fullName>
    </recommendedName>
</protein>
<proteinExistence type="inferred from homology"/>
<keyword evidence="4 9" id="KW-0349">Heme</keyword>
<dbReference type="GO" id="GO:0020037">
    <property type="term" value="F:heme binding"/>
    <property type="evidence" value="ECO:0007669"/>
    <property type="project" value="InterPro"/>
</dbReference>
<evidence type="ECO:0000256" key="4">
    <source>
        <dbReference type="ARBA" id="ARBA00022617"/>
    </source>
</evidence>
<keyword evidence="11" id="KW-1133">Transmembrane helix</keyword>
<name>A0A0C3D652_9AGAM</name>
<dbReference type="AlphaFoldDB" id="A0A0C3D652"/>
<keyword evidence="11" id="KW-0812">Transmembrane</keyword>
<dbReference type="PROSITE" id="PS00086">
    <property type="entry name" value="CYTOCHROME_P450"/>
    <property type="match status" value="1"/>
</dbReference>
<dbReference type="GO" id="GO:0004497">
    <property type="term" value="F:monooxygenase activity"/>
    <property type="evidence" value="ECO:0007669"/>
    <property type="project" value="UniProtKB-KW"/>
</dbReference>
<keyword evidence="5 9" id="KW-0479">Metal-binding</keyword>
<keyword evidence="13" id="KW-1185">Reference proteome</keyword>
<comment type="similarity">
    <text evidence="3 10">Belongs to the cytochrome P450 family.</text>
</comment>
<sequence>MDVVKIATFSALAIPFVYVVLNAWRNRTVKYGFCSPPGPRGLPLIGSVLDINVGEPWLTYTEWSKHYGGLISCTLLGQNIVIISDKNIADELLERRSSIYSSRPCSSISDLLGLADTTALLPYGSKWRLHRRMHHTTFNKQASMEYGPIQIEKAYQLLRNLIATPQEYANHLETFTGSVIMAITYGYDADDKEDNFISLSKRVMEISAEIFTPEYVAMLTAFPSLAYMPSWLPGGRHNRRVGECHAFARRAMDDPFNYVKDQMISGSARKSLVHDLLVKEDRKIPNHDEILKAAAATASFAGLETEGIDQVVGHDRLPDFRDRENLPYVDAILMETLRWHPVIPLGLPHTTTSDDVLDGMCIPQGSIILMNIWAITQDETQFPDPTTFKPERHLVGGRIIEESFSSPLFSIGRRVCPGRYVAVQSMWAAMACILSTIRITNAKDEHGNSIAVVPEFTTGTVMCVFHDLAPFIAI</sequence>
<dbReference type="STRING" id="1036808.A0A0C3D652"/>
<feature type="transmembrane region" description="Helical" evidence="11">
    <location>
        <begin position="6"/>
        <end position="24"/>
    </location>
</feature>
<dbReference type="Proteomes" id="UP000053989">
    <property type="component" value="Unassembled WGS sequence"/>
</dbReference>
<keyword evidence="11" id="KW-0472">Membrane</keyword>
<evidence type="ECO:0008006" key="14">
    <source>
        <dbReference type="Google" id="ProtNLM"/>
    </source>
</evidence>
<evidence type="ECO:0000256" key="6">
    <source>
        <dbReference type="ARBA" id="ARBA00023002"/>
    </source>
</evidence>
<dbReference type="OrthoDB" id="2789670at2759"/>
<dbReference type="SUPFAM" id="SSF48264">
    <property type="entry name" value="Cytochrome P450"/>
    <property type="match status" value="1"/>
</dbReference>
<reference evidence="13" key="2">
    <citation type="submission" date="2015-01" db="EMBL/GenBank/DDBJ databases">
        <title>Evolutionary Origins and Diversification of the Mycorrhizal Mutualists.</title>
        <authorList>
            <consortium name="DOE Joint Genome Institute"/>
            <consortium name="Mycorrhizal Genomics Consortium"/>
            <person name="Kohler A."/>
            <person name="Kuo A."/>
            <person name="Nagy L.G."/>
            <person name="Floudas D."/>
            <person name="Copeland A."/>
            <person name="Barry K.W."/>
            <person name="Cichocki N."/>
            <person name="Veneault-Fourrey C."/>
            <person name="LaButti K."/>
            <person name="Lindquist E.A."/>
            <person name="Lipzen A."/>
            <person name="Lundell T."/>
            <person name="Morin E."/>
            <person name="Murat C."/>
            <person name="Riley R."/>
            <person name="Ohm R."/>
            <person name="Sun H."/>
            <person name="Tunlid A."/>
            <person name="Henrissat B."/>
            <person name="Grigoriev I.V."/>
            <person name="Hibbett D.S."/>
            <person name="Martin F."/>
        </authorList>
    </citation>
    <scope>NUCLEOTIDE SEQUENCE [LARGE SCALE GENOMIC DNA]</scope>
    <source>
        <strain evidence="13">Foug A</strain>
    </source>
</reference>
<evidence type="ECO:0000313" key="12">
    <source>
        <dbReference type="EMBL" id="KIM51566.1"/>
    </source>
</evidence>
<dbReference type="GO" id="GO:0016705">
    <property type="term" value="F:oxidoreductase activity, acting on paired donors, with incorporation or reduction of molecular oxygen"/>
    <property type="evidence" value="ECO:0007669"/>
    <property type="project" value="InterPro"/>
</dbReference>
<dbReference type="Pfam" id="PF00067">
    <property type="entry name" value="p450"/>
    <property type="match status" value="2"/>
</dbReference>
<dbReference type="PANTHER" id="PTHR46300">
    <property type="entry name" value="P450, PUTATIVE (EUROFUNG)-RELATED-RELATED"/>
    <property type="match status" value="1"/>
</dbReference>
<organism evidence="12 13">
    <name type="scientific">Scleroderma citrinum Foug A</name>
    <dbReference type="NCBI Taxonomy" id="1036808"/>
    <lineage>
        <taxon>Eukaryota</taxon>
        <taxon>Fungi</taxon>
        <taxon>Dikarya</taxon>
        <taxon>Basidiomycota</taxon>
        <taxon>Agaricomycotina</taxon>
        <taxon>Agaricomycetes</taxon>
        <taxon>Agaricomycetidae</taxon>
        <taxon>Boletales</taxon>
        <taxon>Sclerodermatineae</taxon>
        <taxon>Sclerodermataceae</taxon>
        <taxon>Scleroderma</taxon>
    </lineage>
</organism>
<dbReference type="InParanoid" id="A0A0C3D652"/>
<dbReference type="InterPro" id="IPR017972">
    <property type="entry name" value="Cyt_P450_CS"/>
</dbReference>
<evidence type="ECO:0000256" key="9">
    <source>
        <dbReference type="PIRSR" id="PIRSR602401-1"/>
    </source>
</evidence>
<evidence type="ECO:0000256" key="1">
    <source>
        <dbReference type="ARBA" id="ARBA00001971"/>
    </source>
</evidence>
<dbReference type="InterPro" id="IPR001128">
    <property type="entry name" value="Cyt_P450"/>
</dbReference>
<dbReference type="InterPro" id="IPR050364">
    <property type="entry name" value="Cytochrome_P450_fung"/>
</dbReference>
<keyword evidence="8 10" id="KW-0503">Monooxygenase</keyword>
<comment type="pathway">
    <text evidence="2">Secondary metabolite biosynthesis.</text>
</comment>
<evidence type="ECO:0000256" key="5">
    <source>
        <dbReference type="ARBA" id="ARBA00022723"/>
    </source>
</evidence>
<evidence type="ECO:0000256" key="3">
    <source>
        <dbReference type="ARBA" id="ARBA00010617"/>
    </source>
</evidence>
<evidence type="ECO:0000256" key="8">
    <source>
        <dbReference type="ARBA" id="ARBA00023033"/>
    </source>
</evidence>
<dbReference type="GO" id="GO:0005506">
    <property type="term" value="F:iron ion binding"/>
    <property type="evidence" value="ECO:0007669"/>
    <property type="project" value="InterPro"/>
</dbReference>
<dbReference type="Gene3D" id="1.10.630.10">
    <property type="entry name" value="Cytochrome P450"/>
    <property type="match status" value="2"/>
</dbReference>
<evidence type="ECO:0000313" key="13">
    <source>
        <dbReference type="Proteomes" id="UP000053989"/>
    </source>
</evidence>